<dbReference type="EMBL" id="KQ977305">
    <property type="protein sequence ID" value="KYN03711.1"/>
    <property type="molecule type" value="Genomic_DNA"/>
</dbReference>
<gene>
    <name evidence="1" type="ORF">ALC62_05407</name>
</gene>
<reference evidence="1 2" key="1">
    <citation type="submission" date="2016-03" db="EMBL/GenBank/DDBJ databases">
        <title>Cyphomyrmex costatus WGS genome.</title>
        <authorList>
            <person name="Nygaard S."/>
            <person name="Hu H."/>
            <person name="Boomsma J."/>
            <person name="Zhang G."/>
        </authorList>
    </citation>
    <scope>NUCLEOTIDE SEQUENCE [LARGE SCALE GENOMIC DNA]</scope>
    <source>
        <strain evidence="1">MS0001</strain>
        <tissue evidence="1">Whole body</tissue>
    </source>
</reference>
<dbReference type="AlphaFoldDB" id="A0A195CSP3"/>
<accession>A0A195CSP3</accession>
<protein>
    <submittedName>
        <fullName evidence="1">Uncharacterized protein</fullName>
    </submittedName>
</protein>
<evidence type="ECO:0000313" key="1">
    <source>
        <dbReference type="EMBL" id="KYN03711.1"/>
    </source>
</evidence>
<dbReference type="Proteomes" id="UP000078542">
    <property type="component" value="Unassembled WGS sequence"/>
</dbReference>
<name>A0A195CSP3_9HYME</name>
<proteinExistence type="predicted"/>
<evidence type="ECO:0000313" key="2">
    <source>
        <dbReference type="Proteomes" id="UP000078542"/>
    </source>
</evidence>
<keyword evidence="2" id="KW-1185">Reference proteome</keyword>
<organism evidence="1 2">
    <name type="scientific">Cyphomyrmex costatus</name>
    <dbReference type="NCBI Taxonomy" id="456900"/>
    <lineage>
        <taxon>Eukaryota</taxon>
        <taxon>Metazoa</taxon>
        <taxon>Ecdysozoa</taxon>
        <taxon>Arthropoda</taxon>
        <taxon>Hexapoda</taxon>
        <taxon>Insecta</taxon>
        <taxon>Pterygota</taxon>
        <taxon>Neoptera</taxon>
        <taxon>Endopterygota</taxon>
        <taxon>Hymenoptera</taxon>
        <taxon>Apocrita</taxon>
        <taxon>Aculeata</taxon>
        <taxon>Formicoidea</taxon>
        <taxon>Formicidae</taxon>
        <taxon>Myrmicinae</taxon>
        <taxon>Cyphomyrmex</taxon>
    </lineage>
</organism>
<sequence>MPGLNSAGIYSSFGEIGHLSWKFSMKTAKDINAVKIVKRHECSAREFDEGNIDYFTMPSHPRWLSYGKPRAFRPILLQLLNRCKPWRWRCVSAAV</sequence>